<evidence type="ECO:0000313" key="2">
    <source>
        <dbReference type="EMBL" id="TMP42521.1"/>
    </source>
</evidence>
<dbReference type="AlphaFoldDB" id="A0A5S3XPQ6"/>
<dbReference type="SUPFAM" id="SSF55729">
    <property type="entry name" value="Acyl-CoA N-acyltransferases (Nat)"/>
    <property type="match status" value="1"/>
</dbReference>
<protein>
    <recommendedName>
        <fullName evidence="1">N-acetyltransferase domain-containing protein</fullName>
    </recommendedName>
</protein>
<proteinExistence type="predicted"/>
<reference evidence="5" key="2">
    <citation type="submission" date="2019-06" db="EMBL/GenBank/DDBJ databases">
        <title>Co-occurence of chitin degradation, pigmentation and bioactivity in marine Pseudoalteromonas.</title>
        <authorList>
            <person name="Sonnenschein E.C."/>
            <person name="Bech P.K."/>
        </authorList>
    </citation>
    <scope>NUCLEOTIDE SEQUENCE [LARGE SCALE GENOMIC DNA]</scope>
    <source>
        <strain evidence="5">S2231</strain>
        <strain evidence="2">S2233</strain>
    </source>
</reference>
<evidence type="ECO:0000313" key="5">
    <source>
        <dbReference type="Proteomes" id="UP000307706"/>
    </source>
</evidence>
<dbReference type="GO" id="GO:0016747">
    <property type="term" value="F:acyltransferase activity, transferring groups other than amino-acyl groups"/>
    <property type="evidence" value="ECO:0007669"/>
    <property type="project" value="InterPro"/>
</dbReference>
<keyword evidence="4" id="KW-1185">Reference proteome</keyword>
<reference evidence="3" key="3">
    <citation type="submission" date="2019-09" db="EMBL/GenBank/DDBJ databases">
        <title>Co-occurence of chitin degradation, pigmentation and bioactivity in marine Pseudoalteromonas.</title>
        <authorList>
            <person name="Sonnenschein E.C."/>
            <person name="Bech P.K."/>
        </authorList>
    </citation>
    <scope>NUCLEOTIDE SEQUENCE</scope>
    <source>
        <strain evidence="3">S2231</strain>
        <strain evidence="4">S2233</strain>
    </source>
</reference>
<sequence length="227" mass="25706">MHMVEHAFKENIAHLLSLWHCYGSVVKSNGLYIHEKWPNKVWGNEQVIDESQSTFNTNRADTPDGKKYVTFKSTQPNDDVSSLVAMNKSLMSSQHITEDSSIREVTNELELRHWVTLGSQGFGYDIELASVEHAFLDARSTFYFIEHHAEPLGTVMTWHEENDIGIHQMTVVQKGRGKGLAARALAQIERQAHEVQAQTLSLQASRKGLNIYKRAGFNSLGYISSYL</sequence>
<evidence type="ECO:0000313" key="4">
    <source>
        <dbReference type="Proteomes" id="UP000305730"/>
    </source>
</evidence>
<reference evidence="4 5" key="1">
    <citation type="submission" date="2017-12" db="EMBL/GenBank/DDBJ databases">
        <authorList>
            <person name="Paulsen S."/>
            <person name="Gram L.K."/>
        </authorList>
    </citation>
    <scope>NUCLEOTIDE SEQUENCE [LARGE SCALE GENOMIC DNA]</scope>
    <source>
        <strain evidence="3 5">S2231</strain>
        <strain evidence="2 4">S2233</strain>
    </source>
</reference>
<dbReference type="PROSITE" id="PS51186">
    <property type="entry name" value="GNAT"/>
    <property type="match status" value="1"/>
</dbReference>
<accession>A0A5S3XPQ6</accession>
<comment type="caution">
    <text evidence="3">The sequence shown here is derived from an EMBL/GenBank/DDBJ whole genome shotgun (WGS) entry which is preliminary data.</text>
</comment>
<evidence type="ECO:0000259" key="1">
    <source>
        <dbReference type="PROSITE" id="PS51186"/>
    </source>
</evidence>
<dbReference type="Gene3D" id="3.40.630.30">
    <property type="match status" value="1"/>
</dbReference>
<dbReference type="CDD" id="cd04301">
    <property type="entry name" value="NAT_SF"/>
    <property type="match status" value="1"/>
</dbReference>
<gene>
    <name evidence="3" type="ORF">CWB96_10170</name>
    <name evidence="2" type="ORF">CWB97_11195</name>
</gene>
<dbReference type="Proteomes" id="UP000307706">
    <property type="component" value="Unassembled WGS sequence"/>
</dbReference>
<dbReference type="EMBL" id="PNCK01000038">
    <property type="protein sequence ID" value="TMP42521.1"/>
    <property type="molecule type" value="Genomic_DNA"/>
</dbReference>
<feature type="domain" description="N-acetyltransferase" evidence="1">
    <location>
        <begin position="100"/>
        <end position="227"/>
    </location>
</feature>
<dbReference type="Proteomes" id="UP000305730">
    <property type="component" value="Unassembled WGS sequence"/>
</dbReference>
<dbReference type="Pfam" id="PF13673">
    <property type="entry name" value="Acetyltransf_10"/>
    <property type="match status" value="1"/>
</dbReference>
<name>A0A5S3XPQ6_9GAMM</name>
<dbReference type="OrthoDB" id="3216107at2"/>
<evidence type="ECO:0000313" key="3">
    <source>
        <dbReference type="EMBL" id="TMP59300.1"/>
    </source>
</evidence>
<dbReference type="InterPro" id="IPR000182">
    <property type="entry name" value="GNAT_dom"/>
</dbReference>
<organism evidence="3 5">
    <name type="scientific">Pseudoalteromonas citrea</name>
    <dbReference type="NCBI Taxonomy" id="43655"/>
    <lineage>
        <taxon>Bacteria</taxon>
        <taxon>Pseudomonadati</taxon>
        <taxon>Pseudomonadota</taxon>
        <taxon>Gammaproteobacteria</taxon>
        <taxon>Alteromonadales</taxon>
        <taxon>Pseudoalteromonadaceae</taxon>
        <taxon>Pseudoalteromonas</taxon>
    </lineage>
</organism>
<dbReference type="EMBL" id="PNCL01000048">
    <property type="protein sequence ID" value="TMP59300.1"/>
    <property type="molecule type" value="Genomic_DNA"/>
</dbReference>
<dbReference type="InterPro" id="IPR016181">
    <property type="entry name" value="Acyl_CoA_acyltransferase"/>
</dbReference>